<name>A0A9D1K5G9_9FIRM</name>
<dbReference type="AlphaFoldDB" id="A0A9D1K5G9"/>
<evidence type="ECO:0000313" key="1">
    <source>
        <dbReference type="EMBL" id="HIS91602.1"/>
    </source>
</evidence>
<organism evidence="1 2">
    <name type="scientific">Candidatus Alectryocaccomicrobium excrementavium</name>
    <dbReference type="NCBI Taxonomy" id="2840668"/>
    <lineage>
        <taxon>Bacteria</taxon>
        <taxon>Bacillati</taxon>
        <taxon>Bacillota</taxon>
        <taxon>Clostridia</taxon>
        <taxon>Candidatus Alectryocaccomicrobium</taxon>
    </lineage>
</organism>
<comment type="caution">
    <text evidence="1">The sequence shown here is derived from an EMBL/GenBank/DDBJ whole genome shotgun (WGS) entry which is preliminary data.</text>
</comment>
<proteinExistence type="predicted"/>
<dbReference type="Pfam" id="PF05895">
    <property type="entry name" value="DUF859"/>
    <property type="match status" value="1"/>
</dbReference>
<gene>
    <name evidence="1" type="ORF">IAA84_01150</name>
</gene>
<dbReference type="InterPro" id="IPR008577">
    <property type="entry name" value="DUF859"/>
</dbReference>
<dbReference type="EMBL" id="DVJN01000022">
    <property type="protein sequence ID" value="HIS91602.1"/>
    <property type="molecule type" value="Genomic_DNA"/>
</dbReference>
<sequence>MPAITLTPTACTEAAGWRTLYYYLTTNSSYYPRQLIFTYPTSEVLGGAGINVTGIVIHGYVRNSSSVSKRLRMGCKPSASAAVNTWSTYGGSNVLDGAFTAAGASNGSYKYTEVSRVLSGDALARFAGYMRERFAAGQPVYLGVIQPDDGRSIQVNPELGRWTIAITYELLGNVPSTSVNSAVLGSTAIKTTLSKVVGGSTTTLRYKIGSTVLAEQNLGTGTSHTYTVPTSAGQHFPDTPTATLTIEAETFVGSTSYGTVSTSVTLTLPSDAAPTAACTVSRTWVSGVASSARIAAYVQSKSGASFALTGTAKYGASVASFRLTIDGKTYTRTGNGSISHSPISGSGTVSYTYTVIDSRGLSRVYTGTLTVLEWSTPKITGFKVARVTSGNVEDIGGTYVRATVQGSVSSLVVGGSQKNSIKYNVQYREIAAEGEAENPWANTDTLSFSATSVNNSAMLKVGGEPDGGISDLSGYEFRLRLSDIYATSTALDELPTKDVLMDIDEATGNIGFGGSAPGASEDVGYRFHQPVDMLYGARRYMTYSTQETDTGMRWYNGKAIYCRVFTGTSLTNNGGTDVGTITGINALVAVQGYALADTGARFPVNFAYHNNPQQMLSVNVQASGAVRVFKGDAWTAQSYEIAILYTKTEG</sequence>
<accession>A0A9D1K5G9</accession>
<reference evidence="1" key="1">
    <citation type="submission" date="2020-10" db="EMBL/GenBank/DDBJ databases">
        <authorList>
            <person name="Gilroy R."/>
        </authorList>
    </citation>
    <scope>NUCLEOTIDE SEQUENCE</scope>
    <source>
        <strain evidence="1">13766</strain>
    </source>
</reference>
<protein>
    <submittedName>
        <fullName evidence="1">Uncharacterized protein</fullName>
    </submittedName>
</protein>
<evidence type="ECO:0000313" key="2">
    <source>
        <dbReference type="Proteomes" id="UP000824140"/>
    </source>
</evidence>
<dbReference type="Proteomes" id="UP000824140">
    <property type="component" value="Unassembled WGS sequence"/>
</dbReference>
<reference evidence="1" key="2">
    <citation type="journal article" date="2021" name="PeerJ">
        <title>Extensive microbial diversity within the chicken gut microbiome revealed by metagenomics and culture.</title>
        <authorList>
            <person name="Gilroy R."/>
            <person name="Ravi A."/>
            <person name="Getino M."/>
            <person name="Pursley I."/>
            <person name="Horton D.L."/>
            <person name="Alikhan N.F."/>
            <person name="Baker D."/>
            <person name="Gharbi K."/>
            <person name="Hall N."/>
            <person name="Watson M."/>
            <person name="Adriaenssens E.M."/>
            <person name="Foster-Nyarko E."/>
            <person name="Jarju S."/>
            <person name="Secka A."/>
            <person name="Antonio M."/>
            <person name="Oren A."/>
            <person name="Chaudhuri R.R."/>
            <person name="La Ragione R."/>
            <person name="Hildebrand F."/>
            <person name="Pallen M.J."/>
        </authorList>
    </citation>
    <scope>NUCLEOTIDE SEQUENCE</scope>
    <source>
        <strain evidence="1">13766</strain>
    </source>
</reference>